<keyword evidence="3" id="KW-1185">Reference proteome</keyword>
<organism evidence="2 3">
    <name type="scientific">Niastella koreensis</name>
    <dbReference type="NCBI Taxonomy" id="354356"/>
    <lineage>
        <taxon>Bacteria</taxon>
        <taxon>Pseudomonadati</taxon>
        <taxon>Bacteroidota</taxon>
        <taxon>Chitinophagia</taxon>
        <taxon>Chitinophagales</taxon>
        <taxon>Chitinophagaceae</taxon>
        <taxon>Niastella</taxon>
    </lineage>
</organism>
<evidence type="ECO:0000313" key="2">
    <source>
        <dbReference type="EMBL" id="OQP55153.1"/>
    </source>
</evidence>
<sequence length="285" mass="32016">MKKLVVTALLFNSVLCVQKVTAQYESIVQQGEFGISAGAAHYFGDLNTRARLNRPKPALGVFFRKQFGNYTALRVSAHYAKLGYSDVYNTQNDYQHRRNLSFNTNVFEFALQGDFNFFKFVPADPYYSFTPYLTLGIGAFSYDPYAFLNGKKYFLRPLGTEGQGTAAYPDRKPYNTMAICVPIGVGVKYALNERMNLGFEVVYRYTTTDYLDDVSKTYVGSDKFPPLPDGTPSAAGLLQDRSYETGDAIGIEGRQRGYSKQKDAYVMAEVTLSWNLTSYRCPSAN</sequence>
<gene>
    <name evidence="2" type="ORF">A4D02_02205</name>
</gene>
<reference evidence="2 3" key="1">
    <citation type="submission" date="2016-04" db="EMBL/GenBank/DDBJ databases">
        <authorList>
            <person name="Chen L."/>
            <person name="Zhuang W."/>
            <person name="Wang G."/>
        </authorList>
    </citation>
    <scope>NUCLEOTIDE SEQUENCE [LARGE SCALE GENOMIC DNA]</scope>
    <source>
        <strain evidence="3">GR20</strain>
    </source>
</reference>
<dbReference type="InterPro" id="IPR045743">
    <property type="entry name" value="DUF6089"/>
</dbReference>
<dbReference type="SUPFAM" id="SSF56925">
    <property type="entry name" value="OMPA-like"/>
    <property type="match status" value="1"/>
</dbReference>
<evidence type="ECO:0000313" key="3">
    <source>
        <dbReference type="Proteomes" id="UP000192277"/>
    </source>
</evidence>
<dbReference type="Pfam" id="PF19573">
    <property type="entry name" value="DUF6089"/>
    <property type="match status" value="1"/>
</dbReference>
<dbReference type="Proteomes" id="UP000192277">
    <property type="component" value="Unassembled WGS sequence"/>
</dbReference>
<comment type="caution">
    <text evidence="2">The sequence shown here is derived from an EMBL/GenBank/DDBJ whole genome shotgun (WGS) entry which is preliminary data.</text>
</comment>
<protein>
    <recommendedName>
        <fullName evidence="1">DUF6089 domain-containing protein</fullName>
    </recommendedName>
</protein>
<dbReference type="InterPro" id="IPR011250">
    <property type="entry name" value="OMP/PagP_B-barrel"/>
</dbReference>
<accession>A0ABX3P4R3</accession>
<name>A0ABX3P4R3_9BACT</name>
<dbReference type="RefSeq" id="WP_014222726.1">
    <property type="nucleotide sequence ID" value="NZ_LWBO01000001.1"/>
</dbReference>
<feature type="domain" description="DUF6089" evidence="1">
    <location>
        <begin position="13"/>
        <end position="152"/>
    </location>
</feature>
<evidence type="ECO:0000259" key="1">
    <source>
        <dbReference type="Pfam" id="PF19573"/>
    </source>
</evidence>
<dbReference type="Gene3D" id="2.40.160.20">
    <property type="match status" value="1"/>
</dbReference>
<dbReference type="EMBL" id="LWBO01000001">
    <property type="protein sequence ID" value="OQP55153.1"/>
    <property type="molecule type" value="Genomic_DNA"/>
</dbReference>
<proteinExistence type="predicted"/>